<dbReference type="InterPro" id="IPR050398">
    <property type="entry name" value="HssS/ArlS-like"/>
</dbReference>
<keyword evidence="6" id="KW-0808">Transferase</keyword>
<proteinExistence type="predicted"/>
<organism evidence="18 19">
    <name type="scientific">Bombiscardovia coagulans</name>
    <dbReference type="NCBI Taxonomy" id="686666"/>
    <lineage>
        <taxon>Bacteria</taxon>
        <taxon>Bacillati</taxon>
        <taxon>Actinomycetota</taxon>
        <taxon>Actinomycetes</taxon>
        <taxon>Bifidobacteriales</taxon>
        <taxon>Bifidobacteriaceae</taxon>
        <taxon>Bombiscardovia</taxon>
    </lineage>
</organism>
<evidence type="ECO:0000256" key="1">
    <source>
        <dbReference type="ARBA" id="ARBA00000085"/>
    </source>
</evidence>
<dbReference type="InterPro" id="IPR003661">
    <property type="entry name" value="HisK_dim/P_dom"/>
</dbReference>
<evidence type="ECO:0000256" key="15">
    <source>
        <dbReference type="SAM" id="Phobius"/>
    </source>
</evidence>
<dbReference type="Pfam" id="PF02518">
    <property type="entry name" value="HATPase_c"/>
    <property type="match status" value="1"/>
</dbReference>
<evidence type="ECO:0000256" key="12">
    <source>
        <dbReference type="ARBA" id="ARBA00023012"/>
    </source>
</evidence>
<evidence type="ECO:0000256" key="10">
    <source>
        <dbReference type="ARBA" id="ARBA00022840"/>
    </source>
</evidence>
<dbReference type="RefSeq" id="WP_094723382.1">
    <property type="nucleotide sequence ID" value="NZ_MWWS01000008.1"/>
</dbReference>
<evidence type="ECO:0000256" key="9">
    <source>
        <dbReference type="ARBA" id="ARBA00022777"/>
    </source>
</evidence>
<keyword evidence="19" id="KW-1185">Reference proteome</keyword>
<keyword evidence="8" id="KW-0547">Nucleotide-binding</keyword>
<evidence type="ECO:0000313" key="18">
    <source>
        <dbReference type="EMBL" id="OZG48772.1"/>
    </source>
</evidence>
<comment type="subcellular location">
    <subcellularLocation>
        <location evidence="2">Cell membrane</location>
        <topology evidence="2">Multi-pass membrane protein</topology>
    </subcellularLocation>
</comment>
<feature type="compositionally biased region" description="Polar residues" evidence="14">
    <location>
        <begin position="52"/>
        <end position="67"/>
    </location>
</feature>
<evidence type="ECO:0000256" key="2">
    <source>
        <dbReference type="ARBA" id="ARBA00004651"/>
    </source>
</evidence>
<evidence type="ECO:0000256" key="5">
    <source>
        <dbReference type="ARBA" id="ARBA00022553"/>
    </source>
</evidence>
<dbReference type="SUPFAM" id="SSF47384">
    <property type="entry name" value="Homodimeric domain of signal transducing histidine kinase"/>
    <property type="match status" value="1"/>
</dbReference>
<keyword evidence="12" id="KW-0902">Two-component regulatory system</keyword>
<protein>
    <recommendedName>
        <fullName evidence="3">histidine kinase</fullName>
        <ecNumber evidence="3">2.7.13.3</ecNumber>
    </recommendedName>
</protein>
<dbReference type="CDD" id="cd00082">
    <property type="entry name" value="HisKA"/>
    <property type="match status" value="1"/>
</dbReference>
<evidence type="ECO:0000256" key="7">
    <source>
        <dbReference type="ARBA" id="ARBA00022692"/>
    </source>
</evidence>
<dbReference type="GO" id="GO:0005524">
    <property type="term" value="F:ATP binding"/>
    <property type="evidence" value="ECO:0007669"/>
    <property type="project" value="UniProtKB-KW"/>
</dbReference>
<dbReference type="PROSITE" id="PS50109">
    <property type="entry name" value="HIS_KIN"/>
    <property type="match status" value="1"/>
</dbReference>
<dbReference type="InterPro" id="IPR003594">
    <property type="entry name" value="HATPase_dom"/>
</dbReference>
<feature type="transmembrane region" description="Helical" evidence="15">
    <location>
        <begin position="15"/>
        <end position="33"/>
    </location>
</feature>
<evidence type="ECO:0000256" key="4">
    <source>
        <dbReference type="ARBA" id="ARBA00022475"/>
    </source>
</evidence>
<keyword evidence="4" id="KW-1003">Cell membrane</keyword>
<dbReference type="Gene3D" id="3.30.565.10">
    <property type="entry name" value="Histidine kinase-like ATPase, C-terminal domain"/>
    <property type="match status" value="1"/>
</dbReference>
<dbReference type="SMART" id="SM00387">
    <property type="entry name" value="HATPase_c"/>
    <property type="match status" value="1"/>
</dbReference>
<keyword evidence="11 15" id="KW-1133">Transmembrane helix</keyword>
<dbReference type="Pfam" id="PF00512">
    <property type="entry name" value="HisKA"/>
    <property type="match status" value="1"/>
</dbReference>
<dbReference type="InterPro" id="IPR036097">
    <property type="entry name" value="HisK_dim/P_sf"/>
</dbReference>
<dbReference type="GO" id="GO:0000155">
    <property type="term" value="F:phosphorelay sensor kinase activity"/>
    <property type="evidence" value="ECO:0007669"/>
    <property type="project" value="InterPro"/>
</dbReference>
<evidence type="ECO:0000313" key="19">
    <source>
        <dbReference type="Proteomes" id="UP000216004"/>
    </source>
</evidence>
<feature type="domain" description="Histidine kinase" evidence="16">
    <location>
        <begin position="207"/>
        <end position="430"/>
    </location>
</feature>
<dbReference type="PANTHER" id="PTHR45528:SF1">
    <property type="entry name" value="SENSOR HISTIDINE KINASE CPXA"/>
    <property type="match status" value="1"/>
</dbReference>
<dbReference type="PROSITE" id="PS50885">
    <property type="entry name" value="HAMP"/>
    <property type="match status" value="1"/>
</dbReference>
<evidence type="ECO:0000259" key="16">
    <source>
        <dbReference type="PROSITE" id="PS50109"/>
    </source>
</evidence>
<name>A0A261EPJ1_9BIFI</name>
<evidence type="ECO:0000256" key="6">
    <source>
        <dbReference type="ARBA" id="ARBA00022679"/>
    </source>
</evidence>
<dbReference type="CDD" id="cd00075">
    <property type="entry name" value="HATPase"/>
    <property type="match status" value="1"/>
</dbReference>
<feature type="transmembrane region" description="Helical" evidence="15">
    <location>
        <begin position="121"/>
        <end position="142"/>
    </location>
</feature>
<comment type="caution">
    <text evidence="18">The sequence shown here is derived from an EMBL/GenBank/DDBJ whole genome shotgun (WGS) entry which is preliminary data.</text>
</comment>
<dbReference type="Gene3D" id="1.10.287.130">
    <property type="match status" value="1"/>
</dbReference>
<reference evidence="18 19" key="1">
    <citation type="journal article" date="2017" name="BMC Genomics">
        <title>Comparative genomic and phylogenomic analyses of the Bifidobacteriaceae family.</title>
        <authorList>
            <person name="Lugli G.A."/>
            <person name="Milani C."/>
            <person name="Turroni F."/>
            <person name="Duranti S."/>
            <person name="Mancabelli L."/>
            <person name="Mangifesta M."/>
            <person name="Ferrario C."/>
            <person name="Modesto M."/>
            <person name="Mattarelli P."/>
            <person name="Jiri K."/>
            <person name="van Sinderen D."/>
            <person name="Ventura M."/>
        </authorList>
    </citation>
    <scope>NUCLEOTIDE SEQUENCE [LARGE SCALE GENOMIC DNA]</scope>
    <source>
        <strain evidence="18 19">DSM 22924</strain>
    </source>
</reference>
<feature type="compositionally biased region" description="Basic and acidic residues" evidence="14">
    <location>
        <begin position="93"/>
        <end position="103"/>
    </location>
</feature>
<dbReference type="InterPro" id="IPR003660">
    <property type="entry name" value="HAMP_dom"/>
</dbReference>
<keyword evidence="7 15" id="KW-0812">Transmembrane</keyword>
<keyword evidence="10" id="KW-0067">ATP-binding</keyword>
<gene>
    <name evidence="18" type="ORF">BOCO_1259</name>
</gene>
<feature type="region of interest" description="Disordered" evidence="14">
    <location>
        <begin position="52"/>
        <end position="108"/>
    </location>
</feature>
<dbReference type="SUPFAM" id="SSF55874">
    <property type="entry name" value="ATPase domain of HSP90 chaperone/DNA topoisomerase II/histidine kinase"/>
    <property type="match status" value="1"/>
</dbReference>
<dbReference type="PANTHER" id="PTHR45528">
    <property type="entry name" value="SENSOR HISTIDINE KINASE CPXA"/>
    <property type="match status" value="1"/>
</dbReference>
<keyword evidence="13 15" id="KW-0472">Membrane</keyword>
<dbReference type="AlphaFoldDB" id="A0A261EPJ1"/>
<dbReference type="InterPro" id="IPR005467">
    <property type="entry name" value="His_kinase_dom"/>
</dbReference>
<evidence type="ECO:0000256" key="3">
    <source>
        <dbReference type="ARBA" id="ARBA00012438"/>
    </source>
</evidence>
<evidence type="ECO:0000256" key="13">
    <source>
        <dbReference type="ARBA" id="ARBA00023136"/>
    </source>
</evidence>
<comment type="catalytic activity">
    <reaction evidence="1">
        <text>ATP + protein L-histidine = ADP + protein N-phospho-L-histidine.</text>
        <dbReference type="EC" id="2.7.13.3"/>
    </reaction>
</comment>
<dbReference type="OrthoDB" id="9786919at2"/>
<evidence type="ECO:0000256" key="14">
    <source>
        <dbReference type="SAM" id="MobiDB-lite"/>
    </source>
</evidence>
<dbReference type="GO" id="GO:0005886">
    <property type="term" value="C:plasma membrane"/>
    <property type="evidence" value="ECO:0007669"/>
    <property type="project" value="UniProtKB-SubCell"/>
</dbReference>
<evidence type="ECO:0000259" key="17">
    <source>
        <dbReference type="PROSITE" id="PS50885"/>
    </source>
</evidence>
<dbReference type="Proteomes" id="UP000216004">
    <property type="component" value="Unassembled WGS sequence"/>
</dbReference>
<evidence type="ECO:0000256" key="8">
    <source>
        <dbReference type="ARBA" id="ARBA00022741"/>
    </source>
</evidence>
<keyword evidence="9 18" id="KW-0418">Kinase</keyword>
<dbReference type="EMBL" id="MWWS01000008">
    <property type="protein sequence ID" value="OZG48772.1"/>
    <property type="molecule type" value="Genomic_DNA"/>
</dbReference>
<dbReference type="InterPro" id="IPR036890">
    <property type="entry name" value="HATPase_C_sf"/>
</dbReference>
<feature type="domain" description="HAMP" evidence="17">
    <location>
        <begin position="146"/>
        <end position="199"/>
    </location>
</feature>
<dbReference type="SMART" id="SM00388">
    <property type="entry name" value="HisKA"/>
    <property type="match status" value="1"/>
</dbReference>
<dbReference type="EC" id="2.7.13.3" evidence="3"/>
<accession>A0A261EPJ1</accession>
<evidence type="ECO:0000256" key="11">
    <source>
        <dbReference type="ARBA" id="ARBA00022989"/>
    </source>
</evidence>
<sequence length="432" mass="47419">MKIHHIRPHGFRTKLALEVGLLFLTMLALAIVVQNISLDRAFSRQITVGHSVGTESLPDTPNDSGNQDDIKNKNEACQGHGCPQAAEPGIDDASPHQEHEDNKGTTLSGEVQVVKDSVTTWMWYSSLAVFALFGLLALTLIWKLTGTLVEQLDSISQQAANLDLDHPGGRIFIDNPHDEIASMANTLNAMLNRMEKSNQAQKAFVRNASHELRTPITTIGTSLESLINQKRISPDAEPMVKRAIESNHKSANLITVLLELSRIQGTTISKSQPIDVDKLTRSLLLSHQQEIQDQKLTLDLSGLLPTRVITDPQYAEIALDNLIRNAIVHNIPEGNITISTEFVNTDSENKSISLTIANSTAEEQPVGMVDPEELTSCFYRGNSTRIANKPGYGLGLSIVREIANILGLRLSLRYPEEGAFQATMVFPNGDLQ</sequence>
<keyword evidence="5" id="KW-0597">Phosphoprotein</keyword>